<name>A0A1J8PR02_9AGAM</name>
<proteinExistence type="predicted"/>
<accession>A0A1J8PR02</accession>
<dbReference type="SUPFAM" id="SSF50370">
    <property type="entry name" value="Ricin B-like lectins"/>
    <property type="match status" value="1"/>
</dbReference>
<reference evidence="1 2" key="1">
    <citation type="submission" date="2016-03" db="EMBL/GenBank/DDBJ databases">
        <title>Comparative genomics of the ectomycorrhizal sister species Rhizopogon vinicolor and Rhizopogon vesiculosus (Basidiomycota: Boletales) reveals a divergence of the mating type B locus.</title>
        <authorList>
            <person name="Mujic A.B."/>
            <person name="Kuo A."/>
            <person name="Tritt A."/>
            <person name="Lipzen A."/>
            <person name="Chen C."/>
            <person name="Johnson J."/>
            <person name="Sharma A."/>
            <person name="Barry K."/>
            <person name="Grigoriev I.V."/>
            <person name="Spatafora J.W."/>
        </authorList>
    </citation>
    <scope>NUCLEOTIDE SEQUENCE [LARGE SCALE GENOMIC DNA]</scope>
    <source>
        <strain evidence="1 2">AM-OR11-056</strain>
    </source>
</reference>
<gene>
    <name evidence="1" type="ORF">AZE42_12382</name>
</gene>
<dbReference type="InterPro" id="IPR035992">
    <property type="entry name" value="Ricin_B-like_lectins"/>
</dbReference>
<evidence type="ECO:0000313" key="1">
    <source>
        <dbReference type="EMBL" id="OJA10195.1"/>
    </source>
</evidence>
<evidence type="ECO:0000313" key="2">
    <source>
        <dbReference type="Proteomes" id="UP000183567"/>
    </source>
</evidence>
<sequence length="144" mass="15804">MSIPFTGTYRLRSVKFPNQLLDLHSGSAAPGTPVTGYMNNYFNQNMLWTMQVVDPLKKIVRLINVASGTFPYSQDASNPGTEIMGGPNAMLWKIAPRNNLGEYSIQTTDGQLAFSLANSDNGTLITLQRVDGNDNSQGWIFCPV</sequence>
<comment type="caution">
    <text evidence="1">The sequence shown here is derived from an EMBL/GenBank/DDBJ whole genome shotgun (WGS) entry which is preliminary data.</text>
</comment>
<dbReference type="OrthoDB" id="2606722at2759"/>
<dbReference type="AlphaFoldDB" id="A0A1J8PR02"/>
<protein>
    <recommendedName>
        <fullName evidence="3">Ricin B lectin domain-containing protein</fullName>
    </recommendedName>
</protein>
<dbReference type="EMBL" id="LVVM01005569">
    <property type="protein sequence ID" value="OJA10195.1"/>
    <property type="molecule type" value="Genomic_DNA"/>
</dbReference>
<keyword evidence="2" id="KW-1185">Reference proteome</keyword>
<dbReference type="Gene3D" id="2.80.10.50">
    <property type="match status" value="1"/>
</dbReference>
<organism evidence="1 2">
    <name type="scientific">Rhizopogon vesiculosus</name>
    <dbReference type="NCBI Taxonomy" id="180088"/>
    <lineage>
        <taxon>Eukaryota</taxon>
        <taxon>Fungi</taxon>
        <taxon>Dikarya</taxon>
        <taxon>Basidiomycota</taxon>
        <taxon>Agaricomycotina</taxon>
        <taxon>Agaricomycetes</taxon>
        <taxon>Agaricomycetidae</taxon>
        <taxon>Boletales</taxon>
        <taxon>Suillineae</taxon>
        <taxon>Rhizopogonaceae</taxon>
        <taxon>Rhizopogon</taxon>
    </lineage>
</organism>
<evidence type="ECO:0008006" key="3">
    <source>
        <dbReference type="Google" id="ProtNLM"/>
    </source>
</evidence>
<dbReference type="Proteomes" id="UP000183567">
    <property type="component" value="Unassembled WGS sequence"/>
</dbReference>